<dbReference type="AlphaFoldDB" id="A0A7J6T1F8"/>
<dbReference type="Pfam" id="PF00335">
    <property type="entry name" value="Tetraspanin"/>
    <property type="match status" value="1"/>
</dbReference>
<evidence type="ECO:0000256" key="1">
    <source>
        <dbReference type="ARBA" id="ARBA00004141"/>
    </source>
</evidence>
<name>A0A7J6T1F8_PEROL</name>
<keyword evidence="7" id="KW-1185">Reference proteome</keyword>
<proteinExistence type="predicted"/>
<feature type="non-terminal residue" evidence="6">
    <location>
        <position position="200"/>
    </location>
</feature>
<comment type="caution">
    <text evidence="6">The sequence shown here is derived from an EMBL/GenBank/DDBJ whole genome shotgun (WGS) entry which is preliminary data.</text>
</comment>
<dbReference type="InterPro" id="IPR018499">
    <property type="entry name" value="Tetraspanin/Peripherin"/>
</dbReference>
<evidence type="ECO:0000256" key="2">
    <source>
        <dbReference type="ARBA" id="ARBA00022692"/>
    </source>
</evidence>
<dbReference type="PRINTS" id="PR00259">
    <property type="entry name" value="TMFOUR"/>
</dbReference>
<organism evidence="6 7">
    <name type="scientific">Perkinsus olseni</name>
    <name type="common">Perkinsus atlanticus</name>
    <dbReference type="NCBI Taxonomy" id="32597"/>
    <lineage>
        <taxon>Eukaryota</taxon>
        <taxon>Sar</taxon>
        <taxon>Alveolata</taxon>
        <taxon>Perkinsozoa</taxon>
        <taxon>Perkinsea</taxon>
        <taxon>Perkinsida</taxon>
        <taxon>Perkinsidae</taxon>
        <taxon>Perkinsus</taxon>
    </lineage>
</organism>
<dbReference type="GO" id="GO:0016020">
    <property type="term" value="C:membrane"/>
    <property type="evidence" value="ECO:0007669"/>
    <property type="project" value="UniProtKB-SubCell"/>
</dbReference>
<reference evidence="6 7" key="1">
    <citation type="submission" date="2020-04" db="EMBL/GenBank/DDBJ databases">
        <title>Perkinsus olseni comparative genomics.</title>
        <authorList>
            <person name="Bogema D.R."/>
        </authorList>
    </citation>
    <scope>NUCLEOTIDE SEQUENCE [LARGE SCALE GENOMIC DNA]</scope>
    <source>
        <strain evidence="6 7">ATCC PRA-207</strain>
    </source>
</reference>
<evidence type="ECO:0000313" key="6">
    <source>
        <dbReference type="EMBL" id="KAF4739084.1"/>
    </source>
</evidence>
<evidence type="ECO:0000256" key="5">
    <source>
        <dbReference type="SAM" id="Phobius"/>
    </source>
</evidence>
<comment type="subcellular location">
    <subcellularLocation>
        <location evidence="1">Membrane</location>
        <topology evidence="1">Multi-pass membrane protein</topology>
    </subcellularLocation>
</comment>
<feature type="transmembrane region" description="Helical" evidence="5">
    <location>
        <begin position="57"/>
        <end position="83"/>
    </location>
</feature>
<accession>A0A7J6T1F8</accession>
<protein>
    <submittedName>
        <fullName evidence="6">Uncharacterized protein</fullName>
    </submittedName>
</protein>
<dbReference type="Proteomes" id="UP000553632">
    <property type="component" value="Unassembled WGS sequence"/>
</dbReference>
<gene>
    <name evidence="6" type="ORF">FOZ63_017819</name>
</gene>
<keyword evidence="2 5" id="KW-0812">Transmembrane</keyword>
<evidence type="ECO:0000256" key="4">
    <source>
        <dbReference type="ARBA" id="ARBA00023136"/>
    </source>
</evidence>
<feature type="non-terminal residue" evidence="6">
    <location>
        <position position="1"/>
    </location>
</feature>
<evidence type="ECO:0000256" key="3">
    <source>
        <dbReference type="ARBA" id="ARBA00022989"/>
    </source>
</evidence>
<feature type="transmembrane region" description="Helical" evidence="5">
    <location>
        <begin position="28"/>
        <end position="50"/>
    </location>
</feature>
<evidence type="ECO:0000313" key="7">
    <source>
        <dbReference type="Proteomes" id="UP000553632"/>
    </source>
</evidence>
<keyword evidence="3 5" id="KW-1133">Transmembrane helix</keyword>
<keyword evidence="4 5" id="KW-0472">Membrane</keyword>
<sequence>RDHHLCPRWFARGRLFVAYADAQLMKQWPLWISLFVGVALLIVALVGCGATYKYNRCLLLCFLAFASLMLIVLIALSIAVTIYGDAIHSLGTADTQQLLHVTGQEATAYSSVRSFYLGVYDQAHCSGGVCEFQGPNLVCSEVSCKVGKVGDVFYKWLRHGPRGLTPEVLAACLRETAPHASTEAASAWCVSDTVIFEALG</sequence>
<dbReference type="EMBL" id="JABANO010014141">
    <property type="protein sequence ID" value="KAF4739084.1"/>
    <property type="molecule type" value="Genomic_DNA"/>
</dbReference>